<feature type="compositionally biased region" description="Low complexity" evidence="1">
    <location>
        <begin position="441"/>
        <end position="455"/>
    </location>
</feature>
<evidence type="ECO:0000256" key="1">
    <source>
        <dbReference type="SAM" id="MobiDB-lite"/>
    </source>
</evidence>
<keyword evidence="2" id="KW-1133">Transmembrane helix</keyword>
<gene>
    <name evidence="3" type="ORF">FA15DRAFT_667784</name>
</gene>
<dbReference type="AlphaFoldDB" id="A0A5C3KZM5"/>
<keyword evidence="4" id="KW-1185">Reference proteome</keyword>
<evidence type="ECO:0000313" key="4">
    <source>
        <dbReference type="Proteomes" id="UP000307440"/>
    </source>
</evidence>
<feature type="compositionally biased region" description="Pro residues" evidence="1">
    <location>
        <begin position="388"/>
        <end position="405"/>
    </location>
</feature>
<sequence length="550" mass="59158">MTSSRQYIIVDDADSDIRRSSGQAPWLTNRTDVAASFKRTLSVYRTDVNGTGLNVRPRFEITFHGTDIAFYGTASAGLAANYAIDGSNQRPAEIAIGNNLLGKTNVKLWSLTNLPSGQHRVEFFPVSGQFNLDYAVYTPSSSLRTLYVRKTVVKDNQDRSFGFSANHWTHEVGSTMSLPIGLPFSETLSHTKTQGASFTLDFTGSSIAIYGAKNMVSGLLLATFSVDNRTPTVFTVVDGIQRVNSSNWELNSQLYTEALVPGKHTLRVEVTQISGDQVFYVDYATFEASSDTTFDGSSPTTSSSNTNSSNNGTRNIIVGVLAAILILILFLGSWYRRRRRMIRFVEHQRPPYNPHSQSGHNYPLHSSPQNGQYGPWGGAPNANNQWNPPAPPYSPPAWPTSPPPAATSAHIPSWESPIPTQVPTHQSPLSWQPPPGPPPGHVGQSPPLNLANMSSPPSPPAPGPPMPAPSFPTPVSAGPREGQPSSALPSSGVAFPPPPGPPPAQYVMPGPPEHSPPPAQTQPPAQSTHQPQPQGGTTTAPAEQPPAYRE</sequence>
<accession>A0A5C3KZM5</accession>
<feature type="region of interest" description="Disordered" evidence="1">
    <location>
        <begin position="290"/>
        <end position="312"/>
    </location>
</feature>
<evidence type="ECO:0000313" key="3">
    <source>
        <dbReference type="EMBL" id="TFK26109.1"/>
    </source>
</evidence>
<evidence type="ECO:0008006" key="5">
    <source>
        <dbReference type="Google" id="ProtNLM"/>
    </source>
</evidence>
<feature type="compositionally biased region" description="Polar residues" evidence="1">
    <location>
        <begin position="354"/>
        <end position="372"/>
    </location>
</feature>
<dbReference type="EMBL" id="ML210178">
    <property type="protein sequence ID" value="TFK26109.1"/>
    <property type="molecule type" value="Genomic_DNA"/>
</dbReference>
<feature type="region of interest" description="Disordered" evidence="1">
    <location>
        <begin position="349"/>
        <end position="550"/>
    </location>
</feature>
<proteinExistence type="predicted"/>
<organism evidence="3 4">
    <name type="scientific">Coprinopsis marcescibilis</name>
    <name type="common">Agaric fungus</name>
    <name type="synonym">Psathyrella marcescibilis</name>
    <dbReference type="NCBI Taxonomy" id="230819"/>
    <lineage>
        <taxon>Eukaryota</taxon>
        <taxon>Fungi</taxon>
        <taxon>Dikarya</taxon>
        <taxon>Basidiomycota</taxon>
        <taxon>Agaricomycotina</taxon>
        <taxon>Agaricomycetes</taxon>
        <taxon>Agaricomycetidae</taxon>
        <taxon>Agaricales</taxon>
        <taxon>Agaricineae</taxon>
        <taxon>Psathyrellaceae</taxon>
        <taxon>Coprinopsis</taxon>
    </lineage>
</organism>
<keyword evidence="2" id="KW-0812">Transmembrane</keyword>
<feature type="compositionally biased region" description="Pro residues" evidence="1">
    <location>
        <begin position="456"/>
        <end position="472"/>
    </location>
</feature>
<dbReference type="Gene3D" id="2.60.120.260">
    <property type="entry name" value="Galactose-binding domain-like"/>
    <property type="match status" value="1"/>
</dbReference>
<dbReference type="OrthoDB" id="2927144at2759"/>
<feature type="transmembrane region" description="Helical" evidence="2">
    <location>
        <begin position="316"/>
        <end position="335"/>
    </location>
</feature>
<feature type="compositionally biased region" description="Low complexity" evidence="1">
    <location>
        <begin position="522"/>
        <end position="542"/>
    </location>
</feature>
<dbReference type="Proteomes" id="UP000307440">
    <property type="component" value="Unassembled WGS sequence"/>
</dbReference>
<reference evidence="3 4" key="1">
    <citation type="journal article" date="2019" name="Nat. Ecol. Evol.">
        <title>Megaphylogeny resolves global patterns of mushroom evolution.</title>
        <authorList>
            <person name="Varga T."/>
            <person name="Krizsan K."/>
            <person name="Foldi C."/>
            <person name="Dima B."/>
            <person name="Sanchez-Garcia M."/>
            <person name="Sanchez-Ramirez S."/>
            <person name="Szollosi G.J."/>
            <person name="Szarkandi J.G."/>
            <person name="Papp V."/>
            <person name="Albert L."/>
            <person name="Andreopoulos W."/>
            <person name="Angelini C."/>
            <person name="Antonin V."/>
            <person name="Barry K.W."/>
            <person name="Bougher N.L."/>
            <person name="Buchanan P."/>
            <person name="Buyck B."/>
            <person name="Bense V."/>
            <person name="Catcheside P."/>
            <person name="Chovatia M."/>
            <person name="Cooper J."/>
            <person name="Damon W."/>
            <person name="Desjardin D."/>
            <person name="Finy P."/>
            <person name="Geml J."/>
            <person name="Haridas S."/>
            <person name="Hughes K."/>
            <person name="Justo A."/>
            <person name="Karasinski D."/>
            <person name="Kautmanova I."/>
            <person name="Kiss B."/>
            <person name="Kocsube S."/>
            <person name="Kotiranta H."/>
            <person name="LaButti K.M."/>
            <person name="Lechner B.E."/>
            <person name="Liimatainen K."/>
            <person name="Lipzen A."/>
            <person name="Lukacs Z."/>
            <person name="Mihaltcheva S."/>
            <person name="Morgado L.N."/>
            <person name="Niskanen T."/>
            <person name="Noordeloos M.E."/>
            <person name="Ohm R.A."/>
            <person name="Ortiz-Santana B."/>
            <person name="Ovrebo C."/>
            <person name="Racz N."/>
            <person name="Riley R."/>
            <person name="Savchenko A."/>
            <person name="Shiryaev A."/>
            <person name="Soop K."/>
            <person name="Spirin V."/>
            <person name="Szebenyi C."/>
            <person name="Tomsovsky M."/>
            <person name="Tulloss R.E."/>
            <person name="Uehling J."/>
            <person name="Grigoriev I.V."/>
            <person name="Vagvolgyi C."/>
            <person name="Papp T."/>
            <person name="Martin F.M."/>
            <person name="Miettinen O."/>
            <person name="Hibbett D.S."/>
            <person name="Nagy L.G."/>
        </authorList>
    </citation>
    <scope>NUCLEOTIDE SEQUENCE [LARGE SCALE GENOMIC DNA]</scope>
    <source>
        <strain evidence="3 4">CBS 121175</strain>
    </source>
</reference>
<name>A0A5C3KZM5_COPMA</name>
<protein>
    <recommendedName>
        <fullName evidence="5">Transmembrane protein</fullName>
    </recommendedName>
</protein>
<feature type="compositionally biased region" description="Pro residues" evidence="1">
    <location>
        <begin position="431"/>
        <end position="440"/>
    </location>
</feature>
<evidence type="ECO:0000256" key="2">
    <source>
        <dbReference type="SAM" id="Phobius"/>
    </source>
</evidence>
<feature type="compositionally biased region" description="Pro residues" evidence="1">
    <location>
        <begin position="495"/>
        <end position="521"/>
    </location>
</feature>
<keyword evidence="2" id="KW-0472">Membrane</keyword>